<comment type="caution">
    <text evidence="1">The sequence shown here is derived from an EMBL/GenBank/DDBJ whole genome shotgun (WGS) entry which is preliminary data.</text>
</comment>
<organism evidence="1 2">
    <name type="scientific">Bauhinia variegata</name>
    <name type="common">Purple orchid tree</name>
    <name type="synonym">Phanera variegata</name>
    <dbReference type="NCBI Taxonomy" id="167791"/>
    <lineage>
        <taxon>Eukaryota</taxon>
        <taxon>Viridiplantae</taxon>
        <taxon>Streptophyta</taxon>
        <taxon>Embryophyta</taxon>
        <taxon>Tracheophyta</taxon>
        <taxon>Spermatophyta</taxon>
        <taxon>Magnoliopsida</taxon>
        <taxon>eudicotyledons</taxon>
        <taxon>Gunneridae</taxon>
        <taxon>Pentapetalae</taxon>
        <taxon>rosids</taxon>
        <taxon>fabids</taxon>
        <taxon>Fabales</taxon>
        <taxon>Fabaceae</taxon>
        <taxon>Cercidoideae</taxon>
        <taxon>Cercideae</taxon>
        <taxon>Bauhiniinae</taxon>
        <taxon>Bauhinia</taxon>
    </lineage>
</organism>
<dbReference type="EMBL" id="CM039432">
    <property type="protein sequence ID" value="KAI4333550.1"/>
    <property type="molecule type" value="Genomic_DNA"/>
</dbReference>
<protein>
    <submittedName>
        <fullName evidence="1">Uncharacterized protein</fullName>
    </submittedName>
</protein>
<dbReference type="Proteomes" id="UP000828941">
    <property type="component" value="Chromosome 7"/>
</dbReference>
<sequence length="91" mass="9785">MARLTSVLLISLFILLTHASFSDARKMQTQKKASLRGIITLGAITKGPRLSSSSSSSERVHGADISGRLFDHISTRERILQESVPSPGAGH</sequence>
<keyword evidence="2" id="KW-1185">Reference proteome</keyword>
<evidence type="ECO:0000313" key="1">
    <source>
        <dbReference type="EMBL" id="KAI4333550.1"/>
    </source>
</evidence>
<evidence type="ECO:0000313" key="2">
    <source>
        <dbReference type="Proteomes" id="UP000828941"/>
    </source>
</evidence>
<name>A0ACB9NAW9_BAUVA</name>
<gene>
    <name evidence="1" type="ORF">L6164_018339</name>
</gene>
<proteinExistence type="predicted"/>
<reference evidence="1 2" key="1">
    <citation type="journal article" date="2022" name="DNA Res.">
        <title>Chromosomal-level genome assembly of the orchid tree Bauhinia variegata (Leguminosae; Cercidoideae) supports the allotetraploid origin hypothesis of Bauhinia.</title>
        <authorList>
            <person name="Zhong Y."/>
            <person name="Chen Y."/>
            <person name="Zheng D."/>
            <person name="Pang J."/>
            <person name="Liu Y."/>
            <person name="Luo S."/>
            <person name="Meng S."/>
            <person name="Qian L."/>
            <person name="Wei D."/>
            <person name="Dai S."/>
            <person name="Zhou R."/>
        </authorList>
    </citation>
    <scope>NUCLEOTIDE SEQUENCE [LARGE SCALE GENOMIC DNA]</scope>
    <source>
        <strain evidence="1">BV-YZ2020</strain>
    </source>
</reference>
<accession>A0ACB9NAW9</accession>